<dbReference type="SUPFAM" id="SSF53098">
    <property type="entry name" value="Ribonuclease H-like"/>
    <property type="match status" value="1"/>
</dbReference>
<keyword evidence="7" id="KW-1133">Transmembrane helix</keyword>
<feature type="domain" description="Exonuclease" evidence="8">
    <location>
        <begin position="14"/>
        <end position="195"/>
    </location>
</feature>
<dbReference type="PANTHER" id="PTHR30231">
    <property type="entry name" value="DNA POLYMERASE III SUBUNIT EPSILON"/>
    <property type="match status" value="1"/>
</dbReference>
<dbReference type="InterPro" id="IPR012337">
    <property type="entry name" value="RNaseH-like_sf"/>
</dbReference>
<dbReference type="AlphaFoldDB" id="A0AAV7GD48"/>
<keyword evidence="10" id="KW-1185">Reference proteome</keyword>
<evidence type="ECO:0000256" key="4">
    <source>
        <dbReference type="ARBA" id="ARBA00022801"/>
    </source>
</evidence>
<dbReference type="InterPro" id="IPR013520">
    <property type="entry name" value="Ribonucl_H"/>
</dbReference>
<dbReference type="EMBL" id="JAGFBR010000016">
    <property type="protein sequence ID" value="KAH0453727.1"/>
    <property type="molecule type" value="Genomic_DNA"/>
</dbReference>
<dbReference type="GO" id="GO:0003676">
    <property type="term" value="F:nucleic acid binding"/>
    <property type="evidence" value="ECO:0007669"/>
    <property type="project" value="InterPro"/>
</dbReference>
<dbReference type="CDD" id="cd06127">
    <property type="entry name" value="DEDDh"/>
    <property type="match status" value="1"/>
</dbReference>
<keyword evidence="6" id="KW-0460">Magnesium</keyword>
<dbReference type="InterPro" id="IPR036397">
    <property type="entry name" value="RNaseH_sf"/>
</dbReference>
<dbReference type="GO" id="GO:0046872">
    <property type="term" value="F:metal ion binding"/>
    <property type="evidence" value="ECO:0007669"/>
    <property type="project" value="UniProtKB-KW"/>
</dbReference>
<evidence type="ECO:0000313" key="9">
    <source>
        <dbReference type="EMBL" id="KAH0453727.1"/>
    </source>
</evidence>
<evidence type="ECO:0000256" key="6">
    <source>
        <dbReference type="ARBA" id="ARBA00022842"/>
    </source>
</evidence>
<evidence type="ECO:0000256" key="5">
    <source>
        <dbReference type="ARBA" id="ARBA00022839"/>
    </source>
</evidence>
<organism evidence="9 10">
    <name type="scientific">Dendrobium chrysotoxum</name>
    <name type="common">Orchid</name>
    <dbReference type="NCBI Taxonomy" id="161865"/>
    <lineage>
        <taxon>Eukaryota</taxon>
        <taxon>Viridiplantae</taxon>
        <taxon>Streptophyta</taxon>
        <taxon>Embryophyta</taxon>
        <taxon>Tracheophyta</taxon>
        <taxon>Spermatophyta</taxon>
        <taxon>Magnoliopsida</taxon>
        <taxon>Liliopsida</taxon>
        <taxon>Asparagales</taxon>
        <taxon>Orchidaceae</taxon>
        <taxon>Epidendroideae</taxon>
        <taxon>Malaxideae</taxon>
        <taxon>Dendrobiinae</taxon>
        <taxon>Dendrobium</taxon>
    </lineage>
</organism>
<name>A0AAV7GD48_DENCH</name>
<keyword evidence="7" id="KW-0472">Membrane</keyword>
<comment type="cofactor">
    <cofactor evidence="1">
        <name>Mg(2+)</name>
        <dbReference type="ChEBI" id="CHEBI:18420"/>
    </cofactor>
</comment>
<gene>
    <name evidence="9" type="ORF">IEQ34_018051</name>
</gene>
<evidence type="ECO:0000256" key="2">
    <source>
        <dbReference type="ARBA" id="ARBA00022722"/>
    </source>
</evidence>
<evidence type="ECO:0000256" key="7">
    <source>
        <dbReference type="SAM" id="Phobius"/>
    </source>
</evidence>
<protein>
    <recommendedName>
        <fullName evidence="8">Exonuclease domain-containing protein</fullName>
    </recommendedName>
</protein>
<dbReference type="Proteomes" id="UP000775213">
    <property type="component" value="Unassembled WGS sequence"/>
</dbReference>
<dbReference type="Gene3D" id="3.30.420.10">
    <property type="entry name" value="Ribonuclease H-like superfamily/Ribonuclease H"/>
    <property type="match status" value="1"/>
</dbReference>
<keyword evidence="3" id="KW-0479">Metal-binding</keyword>
<dbReference type="GO" id="GO:0008408">
    <property type="term" value="F:3'-5' exonuclease activity"/>
    <property type="evidence" value="ECO:0007669"/>
    <property type="project" value="TreeGrafter"/>
</dbReference>
<dbReference type="SMART" id="SM00479">
    <property type="entry name" value="EXOIII"/>
    <property type="match status" value="1"/>
</dbReference>
<proteinExistence type="predicted"/>
<evidence type="ECO:0000313" key="10">
    <source>
        <dbReference type="Proteomes" id="UP000775213"/>
    </source>
</evidence>
<evidence type="ECO:0000256" key="1">
    <source>
        <dbReference type="ARBA" id="ARBA00001946"/>
    </source>
</evidence>
<sequence length="607" mass="67812">MEPARPNQQDDETMIAFFDVETTVPSGSGRGGGGGGGRYYLLEFGAILVCPRRLIEVDNFSTLVRPSDLNAISSLSIRCNGITRDSVSNAPYFVDVANKVFSFLHGRVWAGHNILKFDCPRIREAFAEIGRPPPEPIGTIDTLPLLTQRFGRRAGDMKMATLANYFCLGPQKHRSLDDVRLNLEVLKYCSAVLFLESSVANVPSITNLASESIVSENCNIQNGIPAGTNLKLCSLPVPLNSLEGSSCWVRNVKEVRHDLGKYGTPLENEDAIYLMAQVEKMRIESSHLNSDDSVGGNSAPCSAANSAYTTSYIGTIKNSGSYAGFLEPDEVLVNCITVSHSTPTPTVKRIQILHLNVPLWLRCGGLVIHFGINKKFTDHAGRPKLSILVNAPPSLCHVLAICDSLVQSSLRSYGSTSEWWPLMKKNAFTNSSTIRLHIPIITNCESAAMYSTEIYRLDASKNMNKLAFSKFDAAELDLLLAPGTNIDAFFCLDAYDYQQNAGIRLVAKSLLIHSRMHLSLFRKKCELKQVSQFTLIEVKSLMMDNYFYAFSFESTPLHLILFYFDQFIIYFIIMFIIFFKRIISLKILFNNFSKMYIHFSFNIFIFN</sequence>
<dbReference type="Pfam" id="PF00929">
    <property type="entry name" value="RNase_T"/>
    <property type="match status" value="1"/>
</dbReference>
<keyword evidence="2" id="KW-0540">Nuclease</keyword>
<keyword evidence="5" id="KW-0269">Exonuclease</keyword>
<dbReference type="FunFam" id="3.30.420.10:FF:000040">
    <property type="entry name" value="Exonuclease family protein"/>
    <property type="match status" value="1"/>
</dbReference>
<keyword evidence="7" id="KW-0812">Transmembrane</keyword>
<reference evidence="9 10" key="1">
    <citation type="journal article" date="2021" name="Hortic Res">
        <title>Chromosome-scale assembly of the Dendrobium chrysotoxum genome enhances the understanding of orchid evolution.</title>
        <authorList>
            <person name="Zhang Y."/>
            <person name="Zhang G.Q."/>
            <person name="Zhang D."/>
            <person name="Liu X.D."/>
            <person name="Xu X.Y."/>
            <person name="Sun W.H."/>
            <person name="Yu X."/>
            <person name="Zhu X."/>
            <person name="Wang Z.W."/>
            <person name="Zhao X."/>
            <person name="Zhong W.Y."/>
            <person name="Chen H."/>
            <person name="Yin W.L."/>
            <person name="Huang T."/>
            <person name="Niu S.C."/>
            <person name="Liu Z.J."/>
        </authorList>
    </citation>
    <scope>NUCLEOTIDE SEQUENCE [LARGE SCALE GENOMIC DNA]</scope>
    <source>
        <strain evidence="9">Lindl</strain>
    </source>
</reference>
<evidence type="ECO:0000259" key="8">
    <source>
        <dbReference type="SMART" id="SM00479"/>
    </source>
</evidence>
<keyword evidence="4" id="KW-0378">Hydrolase</keyword>
<feature type="transmembrane region" description="Helical" evidence="7">
    <location>
        <begin position="560"/>
        <end position="579"/>
    </location>
</feature>
<dbReference type="PANTHER" id="PTHR30231:SF4">
    <property type="entry name" value="PROTEIN NEN2"/>
    <property type="match status" value="1"/>
</dbReference>
<accession>A0AAV7GD48</accession>
<comment type="caution">
    <text evidence="9">The sequence shown here is derived from an EMBL/GenBank/DDBJ whole genome shotgun (WGS) entry which is preliminary data.</text>
</comment>
<evidence type="ECO:0000256" key="3">
    <source>
        <dbReference type="ARBA" id="ARBA00022723"/>
    </source>
</evidence>